<reference evidence="2" key="1">
    <citation type="submission" date="2023-03" db="EMBL/GenBank/DDBJ databases">
        <title>Near-Complete genome sequence of Lipomyces tetrasporous NRRL Y-64009, an oleaginous yeast capable of growing on lignocellulosic hydrolysates.</title>
        <authorList>
            <consortium name="Lawrence Berkeley National Laboratory"/>
            <person name="Jagtap S.S."/>
            <person name="Liu J.-J."/>
            <person name="Walukiewicz H.E."/>
            <person name="Pangilinan J."/>
            <person name="Lipzen A."/>
            <person name="Ahrendt S."/>
            <person name="Koriabine M."/>
            <person name="Cobaugh K."/>
            <person name="Salamov A."/>
            <person name="Yoshinaga Y."/>
            <person name="Ng V."/>
            <person name="Daum C."/>
            <person name="Grigoriev I.V."/>
            <person name="Slininger P.J."/>
            <person name="Dien B.S."/>
            <person name="Jin Y.-S."/>
            <person name="Rao C.V."/>
        </authorList>
    </citation>
    <scope>NUCLEOTIDE SEQUENCE</scope>
    <source>
        <strain evidence="2">NRRL Y-64009</strain>
    </source>
</reference>
<evidence type="ECO:0008006" key="4">
    <source>
        <dbReference type="Google" id="ProtNLM"/>
    </source>
</evidence>
<name>A0AAD7QWY7_9ASCO</name>
<dbReference type="Proteomes" id="UP001217417">
    <property type="component" value="Unassembled WGS sequence"/>
</dbReference>
<dbReference type="GeneID" id="80884263"/>
<dbReference type="AlphaFoldDB" id="A0AAD7QWY7"/>
<keyword evidence="3" id="KW-1185">Reference proteome</keyword>
<dbReference type="GO" id="GO:0005634">
    <property type="term" value="C:nucleus"/>
    <property type="evidence" value="ECO:0007669"/>
    <property type="project" value="UniProtKB-SubCell"/>
</dbReference>
<feature type="compositionally biased region" description="Acidic residues" evidence="1">
    <location>
        <begin position="1"/>
        <end position="18"/>
    </location>
</feature>
<accession>A0AAD7QWY7</accession>
<evidence type="ECO:0000313" key="3">
    <source>
        <dbReference type="Proteomes" id="UP001217417"/>
    </source>
</evidence>
<feature type="compositionally biased region" description="Gly residues" evidence="1">
    <location>
        <begin position="306"/>
        <end position="317"/>
    </location>
</feature>
<dbReference type="GO" id="GO:0006397">
    <property type="term" value="P:mRNA processing"/>
    <property type="evidence" value="ECO:0007669"/>
    <property type="project" value="UniProtKB-KW"/>
</dbReference>
<comment type="caution">
    <text evidence="2">The sequence shown here is derived from an EMBL/GenBank/DDBJ whole genome shotgun (WGS) entry which is preliminary data.</text>
</comment>
<gene>
    <name evidence="2" type="ORF">POJ06DRAFT_265688</name>
</gene>
<dbReference type="EMBL" id="JARPMG010000002">
    <property type="protein sequence ID" value="KAJ8102825.1"/>
    <property type="molecule type" value="Genomic_DNA"/>
</dbReference>
<feature type="compositionally biased region" description="Polar residues" evidence="1">
    <location>
        <begin position="74"/>
        <end position="83"/>
    </location>
</feature>
<protein>
    <recommendedName>
        <fullName evidence="4">RRM domain-containing protein</fullName>
    </recommendedName>
</protein>
<dbReference type="InterPro" id="IPR034772">
    <property type="entry name" value="CPSF6/7"/>
</dbReference>
<dbReference type="GO" id="GO:0003676">
    <property type="term" value="F:nucleic acid binding"/>
    <property type="evidence" value="ECO:0007669"/>
    <property type="project" value="InterPro"/>
</dbReference>
<feature type="region of interest" description="Disordered" evidence="1">
    <location>
        <begin position="289"/>
        <end position="327"/>
    </location>
</feature>
<dbReference type="SUPFAM" id="SSF54928">
    <property type="entry name" value="RNA-binding domain, RBD"/>
    <property type="match status" value="1"/>
</dbReference>
<proteinExistence type="predicted"/>
<dbReference type="InterPro" id="IPR035979">
    <property type="entry name" value="RBD_domain_sf"/>
</dbReference>
<sequence>MADDYSYDIDIYDDENLDDQPVSKSNSMSNINNHQSGGDSDIEIETTFDDPPPKQQHTVHSGGKWQVLRPQPQPDSRSVDPNATTALSVSDLDWWTTEEEVRGWAAEVQVEYELKDVTFNEHKANGKSRGAVFLEFISPQAATAVKTFLESNTKYSSMFYNASNNPFRMIPKDPIPRGSRDMGTGQLMSGGMGRGGGTMRGRGGYGMQAGRGGYSGRGGGNMGGGMPNMQFNPGMQMGFNPMGMFGFPGRGGMPMNVGRGGMQNVGRGRGMEGYNPMMGGFGGFPPQGFPQPHFNPAFFNGQDQGQQGGWQGDGGNPHGNKRQRGPD</sequence>
<evidence type="ECO:0000313" key="2">
    <source>
        <dbReference type="EMBL" id="KAJ8102825.1"/>
    </source>
</evidence>
<dbReference type="Gene3D" id="3.30.70.330">
    <property type="match status" value="1"/>
</dbReference>
<feature type="region of interest" description="Disordered" evidence="1">
    <location>
        <begin position="1"/>
        <end position="83"/>
    </location>
</feature>
<dbReference type="PANTHER" id="PTHR23204">
    <property type="entry name" value="CLEAVAGE AND POLYADENYLATION SPECIFIC FACTOR"/>
    <property type="match status" value="1"/>
</dbReference>
<organism evidence="2 3">
    <name type="scientific">Lipomyces tetrasporus</name>
    <dbReference type="NCBI Taxonomy" id="54092"/>
    <lineage>
        <taxon>Eukaryota</taxon>
        <taxon>Fungi</taxon>
        <taxon>Dikarya</taxon>
        <taxon>Ascomycota</taxon>
        <taxon>Saccharomycotina</taxon>
        <taxon>Lipomycetes</taxon>
        <taxon>Lipomycetales</taxon>
        <taxon>Lipomycetaceae</taxon>
        <taxon>Lipomyces</taxon>
    </lineage>
</organism>
<feature type="compositionally biased region" description="Polar residues" evidence="1">
    <location>
        <begin position="22"/>
        <end position="38"/>
    </location>
</feature>
<dbReference type="RefSeq" id="XP_056046275.1">
    <property type="nucleotide sequence ID" value="XM_056189097.1"/>
</dbReference>
<evidence type="ECO:0000256" key="1">
    <source>
        <dbReference type="SAM" id="MobiDB-lite"/>
    </source>
</evidence>
<dbReference type="InterPro" id="IPR012677">
    <property type="entry name" value="Nucleotide-bd_a/b_plait_sf"/>
</dbReference>